<accession>A0A9P5SQI4</accession>
<reference evidence="3" key="1">
    <citation type="journal article" date="2020" name="Fungal Divers.">
        <title>Resolving the Mortierellaceae phylogeny through synthesis of multi-gene phylogenetics and phylogenomics.</title>
        <authorList>
            <person name="Vandepol N."/>
            <person name="Liber J."/>
            <person name="Desiro A."/>
            <person name="Na H."/>
            <person name="Kennedy M."/>
            <person name="Barry K."/>
            <person name="Grigoriev I.V."/>
            <person name="Miller A.N."/>
            <person name="O'Donnell K."/>
            <person name="Stajich J.E."/>
            <person name="Bonito G."/>
        </authorList>
    </citation>
    <scope>NUCLEOTIDE SEQUENCE</scope>
    <source>
        <strain evidence="3">NVP1</strain>
    </source>
</reference>
<feature type="compositionally biased region" description="Low complexity" evidence="2">
    <location>
        <begin position="715"/>
        <end position="730"/>
    </location>
</feature>
<feature type="compositionally biased region" description="Basic and acidic residues" evidence="2">
    <location>
        <begin position="134"/>
        <end position="159"/>
    </location>
</feature>
<feature type="compositionally biased region" description="Basic residues" evidence="2">
    <location>
        <begin position="338"/>
        <end position="348"/>
    </location>
</feature>
<evidence type="ECO:0000256" key="1">
    <source>
        <dbReference type="SAM" id="Coils"/>
    </source>
</evidence>
<feature type="coiled-coil region" evidence="1">
    <location>
        <begin position="615"/>
        <end position="656"/>
    </location>
</feature>
<evidence type="ECO:0000256" key="2">
    <source>
        <dbReference type="SAM" id="MobiDB-lite"/>
    </source>
</evidence>
<dbReference type="Proteomes" id="UP000696485">
    <property type="component" value="Unassembled WGS sequence"/>
</dbReference>
<proteinExistence type="predicted"/>
<gene>
    <name evidence="3" type="ORF">BG006_004238</name>
</gene>
<feature type="compositionally biased region" description="Low complexity" evidence="2">
    <location>
        <begin position="220"/>
        <end position="233"/>
    </location>
</feature>
<comment type="caution">
    <text evidence="3">The sequence shown here is derived from an EMBL/GenBank/DDBJ whole genome shotgun (WGS) entry which is preliminary data.</text>
</comment>
<name>A0A9P5SQI4_9FUNG</name>
<feature type="region of interest" description="Disordered" evidence="2">
    <location>
        <begin position="112"/>
        <end position="239"/>
    </location>
</feature>
<evidence type="ECO:0000313" key="4">
    <source>
        <dbReference type="Proteomes" id="UP000696485"/>
    </source>
</evidence>
<keyword evidence="1" id="KW-0175">Coiled coil</keyword>
<sequence>MRFDMTQEQARERIMDAVFFSHPKLDVAWNDPVFSDMPVEKQHTFHSKCNFGKEDVLDAAIRNAQAAFEALLNLKAGRGVVFIEEPKPIHPFEGKEELVENENGLFHSRRASYDPEQDYPTDSPVCEQATPAQKRAEASGRSPEMRTRNGAEGEVKEKEDEGDGYYAESKTRKERITQDKNPQLDSHNPSSPQDGSQNMLKKTSTDSLYDSAVEMSSNNSLSRISRPVSSSSSMTDMNNRHKNEVLDKAIRETQTAFEALLSYRVTMIRQSSMLLAASEGTESEMDDEMSADGKSLLLSPSESMDQPSKILDLVNAAYSGYESDSVLFDHPSKLQLTRNKRRRHHGTKKSATLTTTDTNEASEEKDDLPYGPNVVVINHDEEALIAFRMHMAKMGRNQKRIPRPSVATIHSIMAETQSVVGTGADALNNKLRRGSTMADFDTIEAHAHYNLDDEALDFDSEPEFGVQPAKPKREYRFTDFLQEPLDRKSEEHDIQLVEKEILQSDMTSRFLTANLANLYPSSSPANIPAVILPTARTMMIQSGRLSIESITARKMQLLPAATIEQIIPEKEIAPRKELQIALQSQIQLPGDHQDSDHCRCSYCTTLAKPSKIPVLSRAEYELAELQSQCEAKDQHVSELLKTVQSLQGQVNVLNAKLLFLHDHHTTRPMRRRTLARHSIPVMPTPPPSSQNSNHNQWQPALPPLRENRSAKPVSRTESSITTSTMSSQNSRRSLRVFLEGEQSSHNSDISISRRTMEGFHNGEQLHEHHHPSPGNQDLLHRLGDDDAVSFLELEGQHQYHHHHRHHTGASMPVFSERSRSVQVSSGGMVMNMNAMRDLRYETELERVLRDMEEVEDEPEREGEDLLDAYYYMDAYKTMDQQLYRRPALPAAPPPRPMSTNQYKKHHRLSLPIQTLMSKKISIRNSFRWKSKATAAGVA</sequence>
<organism evidence="3 4">
    <name type="scientific">Podila minutissima</name>
    <dbReference type="NCBI Taxonomy" id="64525"/>
    <lineage>
        <taxon>Eukaryota</taxon>
        <taxon>Fungi</taxon>
        <taxon>Fungi incertae sedis</taxon>
        <taxon>Mucoromycota</taxon>
        <taxon>Mortierellomycotina</taxon>
        <taxon>Mortierellomycetes</taxon>
        <taxon>Mortierellales</taxon>
        <taxon>Mortierellaceae</taxon>
        <taxon>Podila</taxon>
    </lineage>
</organism>
<dbReference type="AlphaFoldDB" id="A0A9P5SQI4"/>
<dbReference type="EMBL" id="JAAAUY010000234">
    <property type="protein sequence ID" value="KAF9332875.1"/>
    <property type="molecule type" value="Genomic_DNA"/>
</dbReference>
<feature type="compositionally biased region" description="Low complexity" evidence="2">
    <location>
        <begin position="349"/>
        <end position="358"/>
    </location>
</feature>
<feature type="compositionally biased region" description="Polar residues" evidence="2">
    <location>
        <begin position="179"/>
        <end position="219"/>
    </location>
</feature>
<protein>
    <submittedName>
        <fullName evidence="3">Uncharacterized protein</fullName>
    </submittedName>
</protein>
<feature type="compositionally biased region" description="Basic and acidic residues" evidence="2">
    <location>
        <begin position="169"/>
        <end position="178"/>
    </location>
</feature>
<feature type="region of interest" description="Disordered" evidence="2">
    <location>
        <begin position="335"/>
        <end position="367"/>
    </location>
</feature>
<evidence type="ECO:0000313" key="3">
    <source>
        <dbReference type="EMBL" id="KAF9332875.1"/>
    </source>
</evidence>
<keyword evidence="4" id="KW-1185">Reference proteome</keyword>
<feature type="region of interest" description="Disordered" evidence="2">
    <location>
        <begin position="678"/>
        <end position="731"/>
    </location>
</feature>
<feature type="compositionally biased region" description="Polar residues" evidence="2">
    <location>
        <begin position="689"/>
        <end position="698"/>
    </location>
</feature>